<dbReference type="RefSeq" id="WP_377718843.1">
    <property type="nucleotide sequence ID" value="NZ_JBHSAM010000021.1"/>
</dbReference>
<dbReference type="PANTHER" id="PTHR30472:SF19">
    <property type="entry name" value="PETROBACTIN IMPORT SYSTEM PERMEASE PROTEIN YCLO"/>
    <property type="match status" value="1"/>
</dbReference>
<keyword evidence="10" id="KW-1185">Reference proteome</keyword>
<dbReference type="EMBL" id="JBHSAM010000021">
    <property type="protein sequence ID" value="MFC4100172.1"/>
    <property type="molecule type" value="Genomic_DNA"/>
</dbReference>
<keyword evidence="7 8" id="KW-0472">Membrane</keyword>
<gene>
    <name evidence="9" type="ORF">ACFOZ8_10910</name>
</gene>
<feature type="transmembrane region" description="Helical" evidence="8">
    <location>
        <begin position="263"/>
        <end position="283"/>
    </location>
</feature>
<evidence type="ECO:0000256" key="4">
    <source>
        <dbReference type="ARBA" id="ARBA00022475"/>
    </source>
</evidence>
<feature type="transmembrane region" description="Helical" evidence="8">
    <location>
        <begin position="6"/>
        <end position="29"/>
    </location>
</feature>
<sequence>MGYKVKIGLLLAAALVLILVFMTIQSGGNWEYILPRRAKKILAIILTGGAIAFSTLIFQTITNNRILTPSIIGLDSLYMLLQTFIVYVFGSMVLTMMNKNVHFLLTVGLMVLFAGLLYKLLFQREERGIYFLLLVGIIFGTFFMNIASFMQMLIDPNEFLVLQNKMFASFNNVNTDLLILSFILAGAAILYFLKFAKYLDVLALGKDHAVNLGIHYDGVVKRLLFVVTILVAISTALVGPITFLGLLVVNITYPLMRTYRHSVLIPGSILISVVTLLGGQLIVERVFTFSTTLPVIINFAGGLYFIYLVLKENRSWS</sequence>
<feature type="transmembrane region" description="Helical" evidence="8">
    <location>
        <begin position="41"/>
        <end position="61"/>
    </location>
</feature>
<evidence type="ECO:0000256" key="2">
    <source>
        <dbReference type="ARBA" id="ARBA00007935"/>
    </source>
</evidence>
<feature type="transmembrane region" description="Helical" evidence="8">
    <location>
        <begin position="101"/>
        <end position="122"/>
    </location>
</feature>
<reference evidence="10" key="1">
    <citation type="journal article" date="2019" name="Int. J. Syst. Evol. Microbiol.">
        <title>The Global Catalogue of Microorganisms (GCM) 10K type strain sequencing project: providing services to taxonomists for standard genome sequencing and annotation.</title>
        <authorList>
            <consortium name="The Broad Institute Genomics Platform"/>
            <consortium name="The Broad Institute Genome Sequencing Center for Infectious Disease"/>
            <person name="Wu L."/>
            <person name="Ma J."/>
        </authorList>
    </citation>
    <scope>NUCLEOTIDE SEQUENCE [LARGE SCALE GENOMIC DNA]</scope>
    <source>
        <strain evidence="10">IBRC-M 10987</strain>
    </source>
</reference>
<dbReference type="InterPro" id="IPR000522">
    <property type="entry name" value="ABC_transptr_permease_BtuC"/>
</dbReference>
<dbReference type="Proteomes" id="UP001595715">
    <property type="component" value="Unassembled WGS sequence"/>
</dbReference>
<evidence type="ECO:0000256" key="7">
    <source>
        <dbReference type="ARBA" id="ARBA00023136"/>
    </source>
</evidence>
<comment type="similarity">
    <text evidence="2">Belongs to the binding-protein-dependent transport system permease family. FecCD subfamily.</text>
</comment>
<proteinExistence type="inferred from homology"/>
<evidence type="ECO:0000313" key="10">
    <source>
        <dbReference type="Proteomes" id="UP001595715"/>
    </source>
</evidence>
<dbReference type="Gene3D" id="1.10.3470.10">
    <property type="entry name" value="ABC transporter involved in vitamin B12 uptake, BtuC"/>
    <property type="match status" value="1"/>
</dbReference>
<evidence type="ECO:0000313" key="9">
    <source>
        <dbReference type="EMBL" id="MFC4100172.1"/>
    </source>
</evidence>
<feature type="transmembrane region" description="Helical" evidence="8">
    <location>
        <begin position="223"/>
        <end position="251"/>
    </location>
</feature>
<keyword evidence="6 8" id="KW-1133">Transmembrane helix</keyword>
<dbReference type="Pfam" id="PF01032">
    <property type="entry name" value="FecCD"/>
    <property type="match status" value="1"/>
</dbReference>
<dbReference type="CDD" id="cd06550">
    <property type="entry name" value="TM_ABC_iron-siderophores_like"/>
    <property type="match status" value="1"/>
</dbReference>
<evidence type="ECO:0000256" key="3">
    <source>
        <dbReference type="ARBA" id="ARBA00022448"/>
    </source>
</evidence>
<feature type="transmembrane region" description="Helical" evidence="8">
    <location>
        <begin position="128"/>
        <end position="154"/>
    </location>
</feature>
<accession>A0ABV8JYY6</accession>
<evidence type="ECO:0000256" key="8">
    <source>
        <dbReference type="SAM" id="Phobius"/>
    </source>
</evidence>
<dbReference type="SUPFAM" id="SSF81345">
    <property type="entry name" value="ABC transporter involved in vitamin B12 uptake, BtuC"/>
    <property type="match status" value="1"/>
</dbReference>
<feature type="transmembrane region" description="Helical" evidence="8">
    <location>
        <begin position="289"/>
        <end position="310"/>
    </location>
</feature>
<comment type="subcellular location">
    <subcellularLocation>
        <location evidence="1">Cell membrane</location>
        <topology evidence="1">Multi-pass membrane protein</topology>
    </subcellularLocation>
</comment>
<dbReference type="PANTHER" id="PTHR30472">
    <property type="entry name" value="FERRIC ENTEROBACTIN TRANSPORT SYSTEM PERMEASE PROTEIN"/>
    <property type="match status" value="1"/>
</dbReference>
<dbReference type="InterPro" id="IPR037294">
    <property type="entry name" value="ABC_BtuC-like"/>
</dbReference>
<name>A0ABV8JYY6_9BACL</name>
<keyword evidence="3" id="KW-0813">Transport</keyword>
<keyword evidence="5 8" id="KW-0812">Transmembrane</keyword>
<comment type="caution">
    <text evidence="9">The sequence shown here is derived from an EMBL/GenBank/DDBJ whole genome shotgun (WGS) entry which is preliminary data.</text>
</comment>
<feature type="transmembrane region" description="Helical" evidence="8">
    <location>
        <begin position="175"/>
        <end position="193"/>
    </location>
</feature>
<evidence type="ECO:0000256" key="5">
    <source>
        <dbReference type="ARBA" id="ARBA00022692"/>
    </source>
</evidence>
<organism evidence="9 10">
    <name type="scientific">Paenibacillus xanthanilyticus</name>
    <dbReference type="NCBI Taxonomy" id="1783531"/>
    <lineage>
        <taxon>Bacteria</taxon>
        <taxon>Bacillati</taxon>
        <taxon>Bacillota</taxon>
        <taxon>Bacilli</taxon>
        <taxon>Bacillales</taxon>
        <taxon>Paenibacillaceae</taxon>
        <taxon>Paenibacillus</taxon>
    </lineage>
</organism>
<protein>
    <submittedName>
        <fullName evidence="9">Iron chelate uptake ABC transporter family permease subunit</fullName>
    </submittedName>
</protein>
<keyword evidence="4" id="KW-1003">Cell membrane</keyword>
<feature type="transmembrane region" description="Helical" evidence="8">
    <location>
        <begin position="67"/>
        <end position="89"/>
    </location>
</feature>
<evidence type="ECO:0000256" key="1">
    <source>
        <dbReference type="ARBA" id="ARBA00004651"/>
    </source>
</evidence>
<evidence type="ECO:0000256" key="6">
    <source>
        <dbReference type="ARBA" id="ARBA00022989"/>
    </source>
</evidence>